<protein>
    <submittedName>
        <fullName evidence="2">PaaI family thioesterase</fullName>
    </submittedName>
</protein>
<dbReference type="SUPFAM" id="SSF54637">
    <property type="entry name" value="Thioesterase/thiol ester dehydrase-isomerase"/>
    <property type="match status" value="1"/>
</dbReference>
<evidence type="ECO:0000259" key="1">
    <source>
        <dbReference type="Pfam" id="PF03061"/>
    </source>
</evidence>
<evidence type="ECO:0000313" key="3">
    <source>
        <dbReference type="Proteomes" id="UP000473531"/>
    </source>
</evidence>
<dbReference type="EMBL" id="WTYU01000001">
    <property type="protein sequence ID" value="MXP13696.1"/>
    <property type="molecule type" value="Genomic_DNA"/>
</dbReference>
<dbReference type="Gene3D" id="3.10.129.10">
    <property type="entry name" value="Hotdog Thioesterase"/>
    <property type="match status" value="1"/>
</dbReference>
<evidence type="ECO:0000313" key="2">
    <source>
        <dbReference type="EMBL" id="MXP13696.1"/>
    </source>
</evidence>
<dbReference type="Proteomes" id="UP000473531">
    <property type="component" value="Unassembled WGS sequence"/>
</dbReference>
<keyword evidence="3" id="KW-1185">Reference proteome</keyword>
<dbReference type="GO" id="GO:0016790">
    <property type="term" value="F:thiolester hydrolase activity"/>
    <property type="evidence" value="ECO:0007669"/>
    <property type="project" value="UniProtKB-ARBA"/>
</dbReference>
<accession>A0A6L7GE14</accession>
<dbReference type="AlphaFoldDB" id="A0A6L7GE14"/>
<dbReference type="InterPro" id="IPR006683">
    <property type="entry name" value="Thioestr_dom"/>
</dbReference>
<dbReference type="InterPro" id="IPR029069">
    <property type="entry name" value="HotDog_dom_sf"/>
</dbReference>
<sequence>MSDAGKAGLTPYARSLGITVHDEEHGAPVLMFDFGGEVEGRPGHLHGGATSGLLETAAYAILRNELARLGRKHRLKPINITVQFLSAGKQRPTYAKGRITKLGRRNANIAVEAWQDDRDRPIATAIMNIFMTDEDR</sequence>
<name>A0A6L7GE14_9SPHN</name>
<dbReference type="RefSeq" id="WP_160599946.1">
    <property type="nucleotide sequence ID" value="NZ_WTYU01000001.1"/>
</dbReference>
<dbReference type="CDD" id="cd03443">
    <property type="entry name" value="PaaI_thioesterase"/>
    <property type="match status" value="1"/>
</dbReference>
<reference evidence="2 3" key="1">
    <citation type="submission" date="2019-12" db="EMBL/GenBank/DDBJ databases">
        <title>Genomic-based taxomic classification of the family Erythrobacteraceae.</title>
        <authorList>
            <person name="Xu L."/>
        </authorList>
    </citation>
    <scope>NUCLEOTIDE SEQUENCE [LARGE SCALE GENOMIC DNA]</scope>
    <source>
        <strain evidence="2 3">KCTC 52259</strain>
    </source>
</reference>
<comment type="caution">
    <text evidence="2">The sequence shown here is derived from an EMBL/GenBank/DDBJ whole genome shotgun (WGS) entry which is preliminary data.</text>
</comment>
<proteinExistence type="predicted"/>
<dbReference type="OrthoDB" id="9813158at2"/>
<organism evidence="2 3">
    <name type="scientific">Allopontixanthobacter confluentis</name>
    <dbReference type="NCBI Taxonomy" id="1849021"/>
    <lineage>
        <taxon>Bacteria</taxon>
        <taxon>Pseudomonadati</taxon>
        <taxon>Pseudomonadota</taxon>
        <taxon>Alphaproteobacteria</taxon>
        <taxon>Sphingomonadales</taxon>
        <taxon>Erythrobacteraceae</taxon>
        <taxon>Allopontixanthobacter</taxon>
    </lineage>
</organism>
<feature type="domain" description="Thioesterase" evidence="1">
    <location>
        <begin position="43"/>
        <end position="120"/>
    </location>
</feature>
<dbReference type="Pfam" id="PF03061">
    <property type="entry name" value="4HBT"/>
    <property type="match status" value="1"/>
</dbReference>
<gene>
    <name evidence="2" type="ORF">GRI44_02870</name>
</gene>